<dbReference type="RefSeq" id="XP_003289865.1">
    <property type="nucleotide sequence ID" value="XM_003289817.1"/>
</dbReference>
<evidence type="ECO:0000259" key="2">
    <source>
        <dbReference type="Pfam" id="PF00501"/>
    </source>
</evidence>
<dbReference type="GeneID" id="10503283"/>
<organism evidence="4 5">
    <name type="scientific">Dictyostelium purpureum</name>
    <name type="common">Slime mold</name>
    <dbReference type="NCBI Taxonomy" id="5786"/>
    <lineage>
        <taxon>Eukaryota</taxon>
        <taxon>Amoebozoa</taxon>
        <taxon>Evosea</taxon>
        <taxon>Eumycetozoa</taxon>
        <taxon>Dictyostelia</taxon>
        <taxon>Dictyosteliales</taxon>
        <taxon>Dictyosteliaceae</taxon>
        <taxon>Dictyostelium</taxon>
    </lineage>
</organism>
<gene>
    <name evidence="4" type="ORF">DICPUDRAFT_154330</name>
</gene>
<dbReference type="InterPro" id="IPR042099">
    <property type="entry name" value="ANL_N_sf"/>
</dbReference>
<evidence type="ECO:0000313" key="5">
    <source>
        <dbReference type="Proteomes" id="UP000001064"/>
    </source>
</evidence>
<reference evidence="5" key="1">
    <citation type="journal article" date="2011" name="Genome Biol.">
        <title>Comparative genomics of the social amoebae Dictyostelium discoideum and Dictyostelium purpureum.</title>
        <authorList>
            <consortium name="US DOE Joint Genome Institute (JGI-PGF)"/>
            <person name="Sucgang R."/>
            <person name="Kuo A."/>
            <person name="Tian X."/>
            <person name="Salerno W."/>
            <person name="Parikh A."/>
            <person name="Feasley C.L."/>
            <person name="Dalin E."/>
            <person name="Tu H."/>
            <person name="Huang E."/>
            <person name="Barry K."/>
            <person name="Lindquist E."/>
            <person name="Shapiro H."/>
            <person name="Bruce D."/>
            <person name="Schmutz J."/>
            <person name="Salamov A."/>
            <person name="Fey P."/>
            <person name="Gaudet P."/>
            <person name="Anjard C."/>
            <person name="Babu M.M."/>
            <person name="Basu S."/>
            <person name="Bushmanova Y."/>
            <person name="van der Wel H."/>
            <person name="Katoh-Kurasawa M."/>
            <person name="Dinh C."/>
            <person name="Coutinho P.M."/>
            <person name="Saito T."/>
            <person name="Elias M."/>
            <person name="Schaap P."/>
            <person name="Kay R.R."/>
            <person name="Henrissat B."/>
            <person name="Eichinger L."/>
            <person name="Rivero F."/>
            <person name="Putnam N.H."/>
            <person name="West C.M."/>
            <person name="Loomis W.F."/>
            <person name="Chisholm R.L."/>
            <person name="Shaulsky G."/>
            <person name="Strassmann J.E."/>
            <person name="Queller D.C."/>
            <person name="Kuspa A."/>
            <person name="Grigoriev I.V."/>
        </authorList>
    </citation>
    <scope>NUCLEOTIDE SEQUENCE [LARGE SCALE GENOMIC DNA]</scope>
    <source>
        <strain evidence="5">QSDP1</strain>
    </source>
</reference>
<dbReference type="PANTHER" id="PTHR43347:SF3">
    <property type="entry name" value="ACYL-COA SYNTHETASE SHORT-CHAIN FAMILY MEMBER 3, MITOCHONDRIAL"/>
    <property type="match status" value="1"/>
</dbReference>
<dbReference type="SUPFAM" id="SSF56801">
    <property type="entry name" value="Acetyl-CoA synthetase-like"/>
    <property type="match status" value="1"/>
</dbReference>
<dbReference type="Pfam" id="PF00501">
    <property type="entry name" value="AMP-binding"/>
    <property type="match status" value="1"/>
</dbReference>
<dbReference type="Gene3D" id="3.30.300.30">
    <property type="match status" value="1"/>
</dbReference>
<keyword evidence="5" id="KW-1185">Reference proteome</keyword>
<dbReference type="GO" id="GO:0050218">
    <property type="term" value="F:propionate-CoA ligase activity"/>
    <property type="evidence" value="ECO:0000318"/>
    <property type="project" value="GO_Central"/>
</dbReference>
<name>F0ZR23_DICPU</name>
<dbReference type="eggNOG" id="KOG1175">
    <property type="taxonomic scope" value="Eukaryota"/>
</dbReference>
<protein>
    <recommendedName>
        <fullName evidence="6">AMP-dependent synthetase/ligase domain-containing protein</fullName>
    </recommendedName>
</protein>
<dbReference type="InterPro" id="IPR045851">
    <property type="entry name" value="AMP-bd_C_sf"/>
</dbReference>
<dbReference type="InterPro" id="IPR000873">
    <property type="entry name" value="AMP-dep_synth/lig_dom"/>
</dbReference>
<evidence type="ECO:0008006" key="6">
    <source>
        <dbReference type="Google" id="ProtNLM"/>
    </source>
</evidence>
<dbReference type="VEuPathDB" id="AmoebaDB:DICPUDRAFT_154330"/>
<proteinExistence type="inferred from homology"/>
<dbReference type="InterPro" id="IPR020845">
    <property type="entry name" value="AMP-binding_CS"/>
</dbReference>
<evidence type="ECO:0000256" key="1">
    <source>
        <dbReference type="ARBA" id="ARBA00006432"/>
    </source>
</evidence>
<evidence type="ECO:0000313" key="4">
    <source>
        <dbReference type="EMBL" id="EGC33597.1"/>
    </source>
</evidence>
<dbReference type="InterPro" id="IPR032387">
    <property type="entry name" value="ACAS_N"/>
</dbReference>
<dbReference type="Gene3D" id="3.40.50.12780">
    <property type="entry name" value="N-terminal domain of ligase-like"/>
    <property type="match status" value="1"/>
</dbReference>
<dbReference type="PANTHER" id="PTHR43347">
    <property type="entry name" value="ACYL-COA SYNTHETASE"/>
    <property type="match status" value="1"/>
</dbReference>
<dbReference type="KEGG" id="dpp:DICPUDRAFT_154330"/>
<sequence length="669" mass="76834">MFMKNCELSEPFNYENDKEFSKNDFISFWNKVGNKIHWDKQYTRIWSGDERRPEWFKDGSTNVCNNVLDVHLKERGDQVAIYNECPSMNLSSQITYKELWQRVCVFSRVLRNLTIGKGDKIIILMPNYMETHIAMLSCARIGAIYSTTSTLLEANQLSTKIDYFQPKLIITAKFGVKGNGYRYIISKLKEALDTSTHKPNHTIIHNRIGFISKEKQEEFFSKEENKAYRNIQIEGEFDWDEIVQGVQPLKEYEILESSHTLSVSFSSGTTGEPKGFNNETGCYLAHLYYSYKCNYNFKAGETYFTTTSIGWAFGQNLFYGSLFHGSSLIVYEGDQNIPTIEYFRIIEKYKVKTMISTALIFRLVHSIDPNADTIKNYDISSLKSVILGGENLNPSVADFITKKIGVPINDSYGQSETGVILTYPSHQIPYLEKSSGVPVAGFSVGLKSPITKEIITKPYQLGELVIKLPLSPLHIQSLLYDDQYQTKLNNKYLDEYPGYYKSGDLGYYDENGYYFIVCRAEDTISTGNNKLAYNTFFEDFIQSNEMIYDNVVVPVSSLNPNDPSEQAPAAFIILKDQYKQFYCQQPKQFTDQLLEKINQSLIFNAMIEKTFIKHLIIVDELPRSISNKKIRNVLTNIYNGEKYNIPTNITNPYALSDIENRVKSYKALI</sequence>
<dbReference type="EMBL" id="GL871134">
    <property type="protein sequence ID" value="EGC33597.1"/>
    <property type="molecule type" value="Genomic_DNA"/>
</dbReference>
<dbReference type="OrthoDB" id="1706066at2759"/>
<feature type="domain" description="Acetyl-coenzyme A synthetase N-terminal" evidence="3">
    <location>
        <begin position="14"/>
        <end position="67"/>
    </location>
</feature>
<dbReference type="InParanoid" id="F0ZR23"/>
<comment type="similarity">
    <text evidence="1">Belongs to the ATP-dependent AMP-binding enzyme family.</text>
</comment>
<dbReference type="STRING" id="5786.F0ZR23"/>
<feature type="domain" description="AMP-dependent synthetase/ligase" evidence="2">
    <location>
        <begin position="71"/>
        <end position="468"/>
    </location>
</feature>
<dbReference type="Pfam" id="PF16177">
    <property type="entry name" value="ACAS_N"/>
    <property type="match status" value="1"/>
</dbReference>
<accession>F0ZR23</accession>
<evidence type="ECO:0000259" key="3">
    <source>
        <dbReference type="Pfam" id="PF16177"/>
    </source>
</evidence>
<dbReference type="Proteomes" id="UP000001064">
    <property type="component" value="Unassembled WGS sequence"/>
</dbReference>
<dbReference type="AlphaFoldDB" id="F0ZR23"/>
<dbReference type="PROSITE" id="PS00455">
    <property type="entry name" value="AMP_BINDING"/>
    <property type="match status" value="1"/>
</dbReference>